<feature type="transmembrane region" description="Helical" evidence="1">
    <location>
        <begin position="6"/>
        <end position="25"/>
    </location>
</feature>
<evidence type="ECO:0000313" key="5">
    <source>
        <dbReference type="Proteomes" id="UP000260970"/>
    </source>
</evidence>
<keyword evidence="1" id="KW-0472">Membrane</keyword>
<dbReference type="PANTHER" id="PTHR36442">
    <property type="entry name" value="CYCLIC-DI-AMP PHOSPHODIESTERASE PGPH"/>
    <property type="match status" value="1"/>
</dbReference>
<evidence type="ECO:0000313" key="4">
    <source>
        <dbReference type="Proteomes" id="UP000095673"/>
    </source>
</evidence>
<keyword evidence="1" id="KW-1133">Transmembrane helix</keyword>
<keyword evidence="1" id="KW-0812">Transmembrane</keyword>
<organism evidence="2 4">
    <name type="scientific">Agathobacter rectalis</name>
    <dbReference type="NCBI Taxonomy" id="39491"/>
    <lineage>
        <taxon>Bacteria</taxon>
        <taxon>Bacillati</taxon>
        <taxon>Bacillota</taxon>
        <taxon>Clostridia</taxon>
        <taxon>Lachnospirales</taxon>
        <taxon>Lachnospiraceae</taxon>
        <taxon>Agathobacter</taxon>
    </lineage>
</organism>
<reference evidence="2 4" key="1">
    <citation type="submission" date="2015-09" db="EMBL/GenBank/DDBJ databases">
        <authorList>
            <consortium name="Pathogen Informatics"/>
        </authorList>
    </citation>
    <scope>NUCLEOTIDE SEQUENCE [LARGE SCALE GENOMIC DNA]</scope>
    <source>
        <strain evidence="2 4">2789STDY5834968</strain>
    </source>
</reference>
<protein>
    <submittedName>
        <fullName evidence="2">Uncharacterized protein</fullName>
    </submittedName>
</protein>
<feature type="transmembrane region" description="Helical" evidence="1">
    <location>
        <begin position="70"/>
        <end position="90"/>
    </location>
</feature>
<evidence type="ECO:0000313" key="3">
    <source>
        <dbReference type="EMBL" id="RGN26489.1"/>
    </source>
</evidence>
<feature type="transmembrane region" description="Helical" evidence="1">
    <location>
        <begin position="181"/>
        <end position="204"/>
    </location>
</feature>
<dbReference type="PANTHER" id="PTHR36442:SF1">
    <property type="entry name" value="CYCLIC-DI-AMP PHOSPHODIESTERASE PGPH"/>
    <property type="match status" value="1"/>
</dbReference>
<proteinExistence type="predicted"/>
<dbReference type="Proteomes" id="UP000260970">
    <property type="component" value="Unassembled WGS sequence"/>
</dbReference>
<gene>
    <name evidence="3" type="ORF">DXB72_00735</name>
    <name evidence="2" type="ORF">ERS852580_00556</name>
</gene>
<evidence type="ECO:0000256" key="1">
    <source>
        <dbReference type="SAM" id="Phobius"/>
    </source>
</evidence>
<reference evidence="3 5" key="2">
    <citation type="submission" date="2018-08" db="EMBL/GenBank/DDBJ databases">
        <title>A genome reference for cultivated species of the human gut microbiota.</title>
        <authorList>
            <person name="Zou Y."/>
            <person name="Xue W."/>
            <person name="Luo G."/>
        </authorList>
    </citation>
    <scope>NUCLEOTIDE SEQUENCE [LARGE SCALE GENOMIC DNA]</scope>
    <source>
        <strain evidence="3 5">OM05-6AA</strain>
    </source>
</reference>
<feature type="transmembrane region" description="Helical" evidence="1">
    <location>
        <begin position="97"/>
        <end position="124"/>
    </location>
</feature>
<sequence>MRRVVSLISIFISILALSFVLCLLGDVYPDEWICMGFLDIIFYMLLLFELEYERNTLQLSNNSRTDYLRFMFAFIICSIVCIISGFMPLYSRPVMIFPILLCLIGNEFLAFISGTYFCILLSITVSGDCFELVCELLLVITGAILAKMLKEDKLQICIYLIIISMSIVTPGIFYYMSTKEFSVSVIIAGAVSGMIVSLIGIICARVFKPLSADETNDRLIAIIEEDFPAVKQLKKNNFSEYNHGNFVSTIAIKAAKAAGLDTALCAAGGFYYRIGQWQRHKSVMEGVEQALAMHFPEKLTNILYEYYGKLRHPQTPESALIHMVDALIVRLDHIKNDVADSEWNHEILIIQTLNELSSSGMYDESGLSMNHFLKIRDYLTKEELLK</sequence>
<dbReference type="EMBL" id="CYXM01000002">
    <property type="protein sequence ID" value="CUM79230.1"/>
    <property type="molecule type" value="Genomic_DNA"/>
</dbReference>
<evidence type="ECO:0000313" key="2">
    <source>
        <dbReference type="EMBL" id="CUM79230.1"/>
    </source>
</evidence>
<name>A0A173RML3_9FIRM</name>
<dbReference type="Proteomes" id="UP000095673">
    <property type="component" value="Unassembled WGS sequence"/>
</dbReference>
<feature type="transmembrane region" description="Helical" evidence="1">
    <location>
        <begin position="156"/>
        <end position="175"/>
    </location>
</feature>
<dbReference type="EMBL" id="QSUG01000001">
    <property type="protein sequence ID" value="RGN26489.1"/>
    <property type="molecule type" value="Genomic_DNA"/>
</dbReference>
<accession>A0A173RML3</accession>
<dbReference type="RefSeq" id="WP_055237197.1">
    <property type="nucleotide sequence ID" value="NZ_CYXM01000002.1"/>
</dbReference>
<dbReference type="AlphaFoldDB" id="A0A173RML3"/>
<dbReference type="InterPro" id="IPR052722">
    <property type="entry name" value="PgpH_phosphodiesterase"/>
</dbReference>
<feature type="transmembrane region" description="Helical" evidence="1">
    <location>
        <begin position="32"/>
        <end position="50"/>
    </location>
</feature>
<dbReference type="OrthoDB" id="9806952at2"/>